<evidence type="ECO:0000256" key="2">
    <source>
        <dbReference type="SAM" id="MobiDB-lite"/>
    </source>
</evidence>
<evidence type="ECO:0000256" key="1">
    <source>
        <dbReference type="SAM" id="Coils"/>
    </source>
</evidence>
<evidence type="ECO:0000313" key="4">
    <source>
        <dbReference type="Proteomes" id="UP000007819"/>
    </source>
</evidence>
<evidence type="ECO:0000313" key="3">
    <source>
        <dbReference type="EnsemblMetazoa" id="XP_016662532.1"/>
    </source>
</evidence>
<dbReference type="OMA" id="MIHQNQM"/>
<feature type="compositionally biased region" description="Low complexity" evidence="2">
    <location>
        <begin position="10"/>
        <end position="20"/>
    </location>
</feature>
<sequence>METNYISNGLSSPLSASSPLKRNAERKINYSSIDSLLHEMVNTYEYNDKLLRNVDNGHAQRNVSPQKKDVRSAVLTKKTVCDESDDNNLQSLCDNLVNVTPHVTTALNDYQKLDSVSKENLWLKLGKEIYHRQNIEKKCIDLEEKLTNCEKRMVEYKEVDCQKNNLLDDLAARSAMILSQVRAYSTINEKINRDLQSERKNKKDILEAMKEKIEHYKSDTAKAISRSNSYKALTENAEKQLNKLLVKYQKVEEQAKQLQLSIEKKNKENERLQNELIKLQEKNKSIAEKCNRSINKCSELEKEVLVLNQEKKVLCGKTLKYDQLLDQKRKIEDIVDQMKSTQAKTAEELNAANEKVKTVKNDLKIFYQKQLDAMLAEKVSDYQRKLDGIVQITNEETKLIKLQMNNKIINFKERYEKEKAQINSKHREEMERFEVLIKDKLECISALEKRLEAEVQEKRQLVKSVMGVVKNVNIDSQSNSILNSDIKYQRKKPNNNSNSSSKLEDDFSFFEQEHLLHQVTPSELRKHIENLLNKYPGDPLAQT</sequence>
<keyword evidence="4" id="KW-1185">Reference proteome</keyword>
<feature type="coiled-coil region" evidence="1">
    <location>
        <begin position="132"/>
        <end position="159"/>
    </location>
</feature>
<protein>
    <submittedName>
        <fullName evidence="3">Uncharacterized protein</fullName>
    </submittedName>
</protein>
<dbReference type="KEGG" id="api:100571785"/>
<feature type="coiled-coil region" evidence="1">
    <location>
        <begin position="401"/>
        <end position="464"/>
    </location>
</feature>
<name>A0A8R2D6J9_ACYPI</name>
<dbReference type="OrthoDB" id="8190486at2759"/>
<dbReference type="Proteomes" id="UP000007819">
    <property type="component" value="Chromosome A2"/>
</dbReference>
<dbReference type="AlphaFoldDB" id="A0A8R2D6J9"/>
<dbReference type="GeneID" id="100571785"/>
<proteinExistence type="predicted"/>
<feature type="region of interest" description="Disordered" evidence="2">
    <location>
        <begin position="1"/>
        <end position="21"/>
    </location>
</feature>
<dbReference type="EnsemblMetazoa" id="XM_016807043.2">
    <property type="protein sequence ID" value="XP_016662532.1"/>
    <property type="gene ID" value="LOC100571785"/>
</dbReference>
<feature type="coiled-coil region" evidence="1">
    <location>
        <begin position="188"/>
        <end position="362"/>
    </location>
</feature>
<accession>A0A8R2D6J9</accession>
<reference evidence="3" key="2">
    <citation type="submission" date="2022-06" db="UniProtKB">
        <authorList>
            <consortium name="EnsemblMetazoa"/>
        </authorList>
    </citation>
    <scope>IDENTIFICATION</scope>
</reference>
<dbReference type="RefSeq" id="XP_016662532.1">
    <property type="nucleotide sequence ID" value="XM_016807043.1"/>
</dbReference>
<reference evidence="4" key="1">
    <citation type="submission" date="2010-06" db="EMBL/GenBank/DDBJ databases">
        <authorList>
            <person name="Jiang H."/>
            <person name="Abraham K."/>
            <person name="Ali S."/>
            <person name="Alsbrooks S.L."/>
            <person name="Anim B.N."/>
            <person name="Anosike U.S."/>
            <person name="Attaway T."/>
            <person name="Bandaranaike D.P."/>
            <person name="Battles P.K."/>
            <person name="Bell S.N."/>
            <person name="Bell A.V."/>
            <person name="Beltran B."/>
            <person name="Bickham C."/>
            <person name="Bustamante Y."/>
            <person name="Caleb T."/>
            <person name="Canada A."/>
            <person name="Cardenas V."/>
            <person name="Carter K."/>
            <person name="Chacko J."/>
            <person name="Chandrabose M.N."/>
            <person name="Chavez D."/>
            <person name="Chavez A."/>
            <person name="Chen L."/>
            <person name="Chu H.-S."/>
            <person name="Claassen K.J."/>
            <person name="Cockrell R."/>
            <person name="Collins M."/>
            <person name="Cooper J.A."/>
            <person name="Cree A."/>
            <person name="Curry S.M."/>
            <person name="Da Y."/>
            <person name="Dao M.D."/>
            <person name="Das B."/>
            <person name="Davila M.-L."/>
            <person name="Davy-Carroll L."/>
            <person name="Denson S."/>
            <person name="Dinh H."/>
            <person name="Ebong V.E."/>
            <person name="Edwards J.R."/>
            <person name="Egan A."/>
            <person name="El-Daye J."/>
            <person name="Escobedo L."/>
            <person name="Fernandez S."/>
            <person name="Fernando P.R."/>
            <person name="Flagg N."/>
            <person name="Forbes L.D."/>
            <person name="Fowler R.G."/>
            <person name="Fu Q."/>
            <person name="Gabisi R.A."/>
            <person name="Ganer J."/>
            <person name="Garbino Pronczuk A."/>
            <person name="Garcia R.M."/>
            <person name="Garner T."/>
            <person name="Garrett T.E."/>
            <person name="Gonzalez D.A."/>
            <person name="Hamid H."/>
            <person name="Hawkins E.S."/>
            <person name="Hirani K."/>
            <person name="Hogues M.E."/>
            <person name="Hollins B."/>
            <person name="Hsiao C.-H."/>
            <person name="Jabil R."/>
            <person name="James M.L."/>
            <person name="Jhangiani S.N."/>
            <person name="Johnson B."/>
            <person name="Johnson Q."/>
            <person name="Joshi V."/>
            <person name="Kalu J.B."/>
            <person name="Kam C."/>
            <person name="Kashfia A."/>
            <person name="Keebler J."/>
            <person name="Kisamo H."/>
            <person name="Kovar C.L."/>
            <person name="Lago L.A."/>
            <person name="Lai C.-Y."/>
            <person name="Laidlaw J."/>
            <person name="Lara F."/>
            <person name="Le T.-K."/>
            <person name="Lee S.L."/>
            <person name="Legall F.H."/>
            <person name="Lemon S.J."/>
            <person name="Lewis L.R."/>
            <person name="Li B."/>
            <person name="Liu Y."/>
            <person name="Liu Y.-S."/>
            <person name="Lopez J."/>
            <person name="Lozado R.J."/>
            <person name="Lu J."/>
            <person name="Madu R.C."/>
            <person name="Maheshwari M."/>
            <person name="Maheshwari R."/>
            <person name="Malloy K."/>
            <person name="Martinez E."/>
            <person name="Mathew T."/>
            <person name="Mercado I.C."/>
            <person name="Mercado C."/>
            <person name="Meyer B."/>
            <person name="Montgomery K."/>
            <person name="Morgan M.B."/>
            <person name="Munidasa M."/>
            <person name="Nazareth L.V."/>
            <person name="Nelson J."/>
            <person name="Ng B.M."/>
            <person name="Nguyen N.B."/>
            <person name="Nguyen P.Q."/>
            <person name="Nguyen T."/>
            <person name="Obregon M."/>
            <person name="Okwuonu G.O."/>
            <person name="Onwere C.G."/>
            <person name="Orozco G."/>
            <person name="Parra A."/>
            <person name="Patel S."/>
            <person name="Patil S."/>
            <person name="Perez A."/>
            <person name="Perez Y."/>
            <person name="Pham C."/>
            <person name="Primus E.L."/>
            <person name="Pu L.-L."/>
            <person name="Puazo M."/>
            <person name="Qin X."/>
            <person name="Quiroz J.B."/>
            <person name="Reese J."/>
            <person name="Richards S."/>
            <person name="Rives C.M."/>
            <person name="Robberts R."/>
            <person name="Ruiz S.J."/>
            <person name="Ruiz M.J."/>
            <person name="Santibanez J."/>
            <person name="Schneider B.W."/>
            <person name="Sisson I."/>
            <person name="Smith M."/>
            <person name="Sodergren E."/>
            <person name="Song X.-Z."/>
            <person name="Song B.B."/>
            <person name="Summersgill H."/>
            <person name="Thelus R."/>
            <person name="Thornton R.D."/>
            <person name="Trejos Z.Y."/>
            <person name="Usmani K."/>
            <person name="Vattathil S."/>
            <person name="Villasana D."/>
            <person name="Walker D.L."/>
            <person name="Wang S."/>
            <person name="Wang K."/>
            <person name="White C.S."/>
            <person name="Williams A.C."/>
            <person name="Williamson J."/>
            <person name="Wilson K."/>
            <person name="Woghiren I.O."/>
            <person name="Woodworth J.R."/>
            <person name="Worley K.C."/>
            <person name="Wright R.A."/>
            <person name="Wu W."/>
            <person name="Young L."/>
            <person name="Zhang L."/>
            <person name="Zhang J."/>
            <person name="Zhu Y."/>
            <person name="Muzny D.M."/>
            <person name="Weinstock G."/>
            <person name="Gibbs R.A."/>
        </authorList>
    </citation>
    <scope>NUCLEOTIDE SEQUENCE [LARGE SCALE GENOMIC DNA]</scope>
    <source>
        <strain evidence="4">LSR1</strain>
    </source>
</reference>
<organism evidence="3 4">
    <name type="scientific">Acyrthosiphon pisum</name>
    <name type="common">Pea aphid</name>
    <dbReference type="NCBI Taxonomy" id="7029"/>
    <lineage>
        <taxon>Eukaryota</taxon>
        <taxon>Metazoa</taxon>
        <taxon>Ecdysozoa</taxon>
        <taxon>Arthropoda</taxon>
        <taxon>Hexapoda</taxon>
        <taxon>Insecta</taxon>
        <taxon>Pterygota</taxon>
        <taxon>Neoptera</taxon>
        <taxon>Paraneoptera</taxon>
        <taxon>Hemiptera</taxon>
        <taxon>Sternorrhyncha</taxon>
        <taxon>Aphidomorpha</taxon>
        <taxon>Aphidoidea</taxon>
        <taxon>Aphididae</taxon>
        <taxon>Macrosiphini</taxon>
        <taxon>Acyrthosiphon</taxon>
    </lineage>
</organism>
<keyword evidence="1" id="KW-0175">Coiled coil</keyword>